<proteinExistence type="predicted"/>
<keyword evidence="2" id="KW-1185">Reference proteome</keyword>
<dbReference type="RefSeq" id="WP_376882505.1">
    <property type="nucleotide sequence ID" value="NZ_JBHUHR010000001.1"/>
</dbReference>
<evidence type="ECO:0000313" key="1">
    <source>
        <dbReference type="EMBL" id="MFD2033323.1"/>
    </source>
</evidence>
<dbReference type="EMBL" id="JBHUHR010000001">
    <property type="protein sequence ID" value="MFD2033323.1"/>
    <property type="molecule type" value="Genomic_DNA"/>
</dbReference>
<comment type="caution">
    <text evidence="1">The sequence shown here is derived from an EMBL/GenBank/DDBJ whole genome shotgun (WGS) entry which is preliminary data.</text>
</comment>
<reference evidence="2" key="1">
    <citation type="journal article" date="2019" name="Int. J. Syst. Evol. Microbiol.">
        <title>The Global Catalogue of Microorganisms (GCM) 10K type strain sequencing project: providing services to taxonomists for standard genome sequencing and annotation.</title>
        <authorList>
            <consortium name="The Broad Institute Genomics Platform"/>
            <consortium name="The Broad Institute Genome Sequencing Center for Infectious Disease"/>
            <person name="Wu L."/>
            <person name="Ma J."/>
        </authorList>
    </citation>
    <scope>NUCLEOTIDE SEQUENCE [LARGE SCALE GENOMIC DNA]</scope>
    <source>
        <strain evidence="2">CGMCC 1.15180</strain>
    </source>
</reference>
<protein>
    <submittedName>
        <fullName evidence="1">Uncharacterized protein</fullName>
    </submittedName>
</protein>
<organism evidence="1 2">
    <name type="scientific">Belliella marina</name>
    <dbReference type="NCBI Taxonomy" id="1644146"/>
    <lineage>
        <taxon>Bacteria</taxon>
        <taxon>Pseudomonadati</taxon>
        <taxon>Bacteroidota</taxon>
        <taxon>Cytophagia</taxon>
        <taxon>Cytophagales</taxon>
        <taxon>Cyclobacteriaceae</taxon>
        <taxon>Belliella</taxon>
    </lineage>
</organism>
<gene>
    <name evidence="1" type="ORF">ACFSKL_00900</name>
</gene>
<accession>A0ABW4VHQ5</accession>
<sequence>MDYRNDFPADIAEVGWVDFDIKFLQKGIRENRRNSWALIYLPQISQITAEVGWVDFDIRFLKKRDQ</sequence>
<dbReference type="Proteomes" id="UP001597361">
    <property type="component" value="Unassembled WGS sequence"/>
</dbReference>
<name>A0ABW4VHQ5_9BACT</name>
<evidence type="ECO:0000313" key="2">
    <source>
        <dbReference type="Proteomes" id="UP001597361"/>
    </source>
</evidence>